<organism evidence="1 2">
    <name type="scientific">Brevibacillus centrosporus</name>
    <dbReference type="NCBI Taxonomy" id="54910"/>
    <lineage>
        <taxon>Bacteria</taxon>
        <taxon>Bacillati</taxon>
        <taxon>Bacillota</taxon>
        <taxon>Bacilli</taxon>
        <taxon>Bacillales</taxon>
        <taxon>Paenibacillaceae</taxon>
        <taxon>Brevibacillus</taxon>
    </lineage>
</organism>
<accession>A0A1I3XR65</accession>
<dbReference type="EMBL" id="FORT01000010">
    <property type="protein sequence ID" value="SFK22032.1"/>
    <property type="molecule type" value="Genomic_DNA"/>
</dbReference>
<dbReference type="AlphaFoldDB" id="A0A1I3XR65"/>
<sequence>MKTDQKMLADELEATIRSIQYGLSHSDDLI</sequence>
<proteinExistence type="predicted"/>
<keyword evidence="2" id="KW-1185">Reference proteome</keyword>
<reference evidence="2" key="1">
    <citation type="submission" date="2016-10" db="EMBL/GenBank/DDBJ databases">
        <authorList>
            <person name="Varghese N."/>
            <person name="Submissions S."/>
        </authorList>
    </citation>
    <scope>NUCLEOTIDE SEQUENCE [LARGE SCALE GENOMIC DNA]</scope>
    <source>
        <strain evidence="2">OK042</strain>
    </source>
</reference>
<gene>
    <name evidence="1" type="ORF">SAMN05518846_11040</name>
</gene>
<evidence type="ECO:0000313" key="1">
    <source>
        <dbReference type="EMBL" id="SFK22032.1"/>
    </source>
</evidence>
<name>A0A1I3XR65_9BACL</name>
<dbReference type="Proteomes" id="UP000198915">
    <property type="component" value="Unassembled WGS sequence"/>
</dbReference>
<evidence type="ECO:0000313" key="2">
    <source>
        <dbReference type="Proteomes" id="UP000198915"/>
    </source>
</evidence>
<protein>
    <submittedName>
        <fullName evidence="1">Uncharacterized protein</fullName>
    </submittedName>
</protein>